<dbReference type="PANTHER" id="PTHR36220:SF1">
    <property type="entry name" value="GAMMA TUBULIN COMPLEX COMPONENT C-TERMINAL DOMAIN-CONTAINING PROTEIN"/>
    <property type="match status" value="1"/>
</dbReference>
<evidence type="ECO:0000256" key="2">
    <source>
        <dbReference type="SAM" id="SignalP"/>
    </source>
</evidence>
<dbReference type="InterPro" id="IPR028994">
    <property type="entry name" value="Integrin_alpha_N"/>
</dbReference>
<organism evidence="3 4">
    <name type="scientific">Nocardiopsis sinuspersici</name>
    <dbReference type="NCBI Taxonomy" id="501010"/>
    <lineage>
        <taxon>Bacteria</taxon>
        <taxon>Bacillati</taxon>
        <taxon>Actinomycetota</taxon>
        <taxon>Actinomycetes</taxon>
        <taxon>Streptosporangiales</taxon>
        <taxon>Nocardiopsidaceae</taxon>
        <taxon>Nocardiopsis</taxon>
    </lineage>
</organism>
<dbReference type="SUPFAM" id="SSF69318">
    <property type="entry name" value="Integrin alpha N-terminal domain"/>
    <property type="match status" value="2"/>
</dbReference>
<dbReference type="RefSeq" id="WP_077692023.1">
    <property type="nucleotide sequence ID" value="NZ_MCOK01000001.1"/>
</dbReference>
<dbReference type="AlphaFoldDB" id="A0A1V3C476"/>
<gene>
    <name evidence="3" type="ORF">NOSIN_18640</name>
</gene>
<protein>
    <recommendedName>
        <fullName evidence="5">Integrin</fullName>
    </recommendedName>
</protein>
<dbReference type="Gene3D" id="2.130.10.130">
    <property type="entry name" value="Integrin alpha, N-terminal"/>
    <property type="match status" value="2"/>
</dbReference>
<dbReference type="EMBL" id="MCOK01000001">
    <property type="protein sequence ID" value="OOC55594.1"/>
    <property type="molecule type" value="Genomic_DNA"/>
</dbReference>
<accession>A0A1V3C476</accession>
<dbReference type="PANTHER" id="PTHR36220">
    <property type="entry name" value="UNNAMED PRODUCT"/>
    <property type="match status" value="1"/>
</dbReference>
<proteinExistence type="predicted"/>
<keyword evidence="2" id="KW-0732">Signal</keyword>
<evidence type="ECO:0000256" key="1">
    <source>
        <dbReference type="SAM" id="MobiDB-lite"/>
    </source>
</evidence>
<dbReference type="OrthoDB" id="4330330at2"/>
<dbReference type="Proteomes" id="UP000189004">
    <property type="component" value="Unassembled WGS sequence"/>
</dbReference>
<feature type="chain" id="PRO_5012911770" description="Integrin" evidence="2">
    <location>
        <begin position="32"/>
        <end position="506"/>
    </location>
</feature>
<sequence length="506" mass="51446">MTSPVTAVRVCAVTAATAVVLTSFGAFPAAADTCEGGVASDFDGDGVRDLVIGDPDASVDGNERAGRITVAYGGERAPVLLKRGAGVIPGEPGQGDRLGEVMDTFDHDGDGCTDLLVGLPREQVDDLEEAGAVLVVHGSPQGLGAGTATQVWDQDTPGFGGGPETGDWFGHAIAAGNTLDGDAYAVIGIPGEAVGGFEDAGYVQYVRGDHTASFHQDTEGVTGTVEASDRYGFDVAASNTLIAVGAPGEAIGSEEFAGGVHLFNHEQAGNRPAYVGGLHQDSDLPGGVDGGSEAGDRTGTSVDVVDYRTGTGAAKTMVAVGSPGEDLGDGGTDTGGVHVISAEADGTRHQIFAAFRDTGGMDLAQSSDFLGQHVRLVDTAPGQNATDTSVKLVAGTPGHTVGEERAAGLVQVFHPLTGSVDDRLDLDRTGHSALGAPVAGGYFGMSFHATAEDLYLPTPFDPGDPGAVHAVSWRELLEQDTPAWRTWTPGQNGLPEGGRAFGAALR</sequence>
<keyword evidence="4" id="KW-1185">Reference proteome</keyword>
<evidence type="ECO:0000313" key="4">
    <source>
        <dbReference type="Proteomes" id="UP000189004"/>
    </source>
</evidence>
<comment type="caution">
    <text evidence="3">The sequence shown here is derived from an EMBL/GenBank/DDBJ whole genome shotgun (WGS) entry which is preliminary data.</text>
</comment>
<dbReference type="PROSITE" id="PS51470">
    <property type="entry name" value="FG_GAP"/>
    <property type="match status" value="1"/>
</dbReference>
<reference evidence="4" key="1">
    <citation type="submission" date="2016-08" db="EMBL/GenBank/DDBJ databases">
        <authorList>
            <person name="Tokovenko B."/>
            <person name="Kalinowski J."/>
        </authorList>
    </citation>
    <scope>NUCLEOTIDE SEQUENCE [LARGE SCALE GENOMIC DNA]</scope>
    <source>
        <strain evidence="4">UTMC102</strain>
    </source>
</reference>
<feature type="signal peptide" evidence="2">
    <location>
        <begin position="1"/>
        <end position="31"/>
    </location>
</feature>
<feature type="region of interest" description="Disordered" evidence="1">
    <location>
        <begin position="486"/>
        <end position="506"/>
    </location>
</feature>
<evidence type="ECO:0000313" key="3">
    <source>
        <dbReference type="EMBL" id="OOC55594.1"/>
    </source>
</evidence>
<evidence type="ECO:0008006" key="5">
    <source>
        <dbReference type="Google" id="ProtNLM"/>
    </source>
</evidence>
<dbReference type="InterPro" id="IPR013519">
    <property type="entry name" value="Int_alpha_beta-p"/>
</dbReference>
<name>A0A1V3C476_9ACTN</name>
<dbReference type="SMART" id="SM00191">
    <property type="entry name" value="Int_alpha"/>
    <property type="match status" value="3"/>
</dbReference>
<dbReference type="STRING" id="501010.NOSIN_18640"/>